<dbReference type="SUPFAM" id="SSF52283">
    <property type="entry name" value="Formate/glycerate dehydrogenase catalytic domain-like"/>
    <property type="match status" value="1"/>
</dbReference>
<dbReference type="GO" id="GO:0004617">
    <property type="term" value="F:phosphoglycerate dehydrogenase activity"/>
    <property type="evidence" value="ECO:0007669"/>
    <property type="project" value="UniProtKB-EC"/>
</dbReference>
<evidence type="ECO:0000256" key="5">
    <source>
        <dbReference type="ARBA" id="ARBA00013143"/>
    </source>
</evidence>
<gene>
    <name evidence="14" type="ORF">DC083_08170</name>
</gene>
<dbReference type="EC" id="1.1.1.95" evidence="5"/>
<sequence length="411" mass="44947">MKKTSFPKDEMKVLLLEGIHQDAIDYFKRAGYRNLEIHSTALEGDALIEAIQDAHIIGIRSRTQLTAEVLQKAPRLMSIGCFCIGTNQVDLEAAKHLAIPVFNAPYSNTRSVAELVIAEMIMLKRGIPYKNYICHQGGWDKSAKGSYEVRGKTLGIVGYGHIGTQVGIIAESLGMQVLFYDIESKLSLGNAQQVETLDELLSVADVVTLHVPEDDTTKNMMNRARIEKMKQGSVLINAARGTIVDLDALADSIKAEHILGAAIDVFPVEPKSNSEEFQTPLRDLHNVILTPHIGGSTLEAQQNIGIEVASKLVLYSDNGSTVSAVNFPEVMLPKQPGSHRILHIHENTPGILRAVNDLVASLDLNINAQYLQTLGEVGYVVLDVSGDSTNAQKLQTGMKEIKGTLKCRILY</sequence>
<dbReference type="InterPro" id="IPR029752">
    <property type="entry name" value="D-isomer_DH_CS1"/>
</dbReference>
<dbReference type="Gene3D" id="3.30.70.260">
    <property type="match status" value="1"/>
</dbReference>
<dbReference type="PANTHER" id="PTHR43761">
    <property type="entry name" value="D-ISOMER SPECIFIC 2-HYDROXYACID DEHYDROGENASE FAMILY PROTEIN (AFU_ORTHOLOGUE AFUA_1G13630)"/>
    <property type="match status" value="1"/>
</dbReference>
<dbReference type="GO" id="GO:0006564">
    <property type="term" value="P:L-serine biosynthetic process"/>
    <property type="evidence" value="ECO:0007669"/>
    <property type="project" value="UniProtKB-ARBA"/>
</dbReference>
<dbReference type="Pfam" id="PF00389">
    <property type="entry name" value="2-Hacid_dh"/>
    <property type="match status" value="1"/>
</dbReference>
<comment type="function">
    <text evidence="1">Catalyzes the reversible oxidation of 3-phospho-D-glycerate to 3-phosphonooxypyruvate, the first step of the phosphorylated L-serine biosynthesis pathway. Also catalyzes the reversible oxidation of 2-hydroxyglutarate to 2-oxoglutarate.</text>
</comment>
<feature type="domain" description="ACT" evidence="13">
    <location>
        <begin position="340"/>
        <end position="411"/>
    </location>
</feature>
<dbReference type="InterPro" id="IPR006139">
    <property type="entry name" value="D-isomer_2_OHA_DH_cat_dom"/>
</dbReference>
<comment type="catalytic activity">
    <reaction evidence="10">
        <text>(R)-2-hydroxyglutarate + NAD(+) = 2-oxoglutarate + NADH + H(+)</text>
        <dbReference type="Rhea" id="RHEA:49612"/>
        <dbReference type="ChEBI" id="CHEBI:15378"/>
        <dbReference type="ChEBI" id="CHEBI:15801"/>
        <dbReference type="ChEBI" id="CHEBI:16810"/>
        <dbReference type="ChEBI" id="CHEBI:57540"/>
        <dbReference type="ChEBI" id="CHEBI:57945"/>
        <dbReference type="EC" id="1.1.1.399"/>
    </reaction>
</comment>
<dbReference type="InterPro" id="IPR036291">
    <property type="entry name" value="NAD(P)-bd_dom_sf"/>
</dbReference>
<dbReference type="InterPro" id="IPR054480">
    <property type="entry name" value="AHAS_small-like_ACT"/>
</dbReference>
<dbReference type="Proteomes" id="UP000245020">
    <property type="component" value="Unassembled WGS sequence"/>
</dbReference>
<dbReference type="NCBIfam" id="NF008759">
    <property type="entry name" value="PRK11790.1"/>
    <property type="match status" value="1"/>
</dbReference>
<dbReference type="InterPro" id="IPR002912">
    <property type="entry name" value="ACT_dom"/>
</dbReference>
<dbReference type="UniPathway" id="UPA00135">
    <property type="reaction ID" value="UER00196"/>
</dbReference>
<dbReference type="Pfam" id="PF22629">
    <property type="entry name" value="ACT_AHAS_ss"/>
    <property type="match status" value="1"/>
</dbReference>
<evidence type="ECO:0000256" key="6">
    <source>
        <dbReference type="ARBA" id="ARBA00021582"/>
    </source>
</evidence>
<comment type="caution">
    <text evidence="14">The sequence shown here is derived from an EMBL/GenBank/DDBJ whole genome shotgun (WGS) entry which is preliminary data.</text>
</comment>
<dbReference type="Gene3D" id="3.40.50.720">
    <property type="entry name" value="NAD(P)-binding Rossmann-like Domain"/>
    <property type="match status" value="2"/>
</dbReference>
<keyword evidence="8" id="KW-0520">NAD</keyword>
<keyword evidence="15" id="KW-1185">Reference proteome</keyword>
<evidence type="ECO:0000259" key="13">
    <source>
        <dbReference type="PROSITE" id="PS51671"/>
    </source>
</evidence>
<dbReference type="AlphaFoldDB" id="A0A2U2AD55"/>
<dbReference type="RefSeq" id="WP_109189738.1">
    <property type="nucleotide sequence ID" value="NZ_BMYA01000006.1"/>
</dbReference>
<evidence type="ECO:0000313" key="15">
    <source>
        <dbReference type="Proteomes" id="UP000245020"/>
    </source>
</evidence>
<dbReference type="OrthoDB" id="9805416at2"/>
<organism evidence="14 15">
    <name type="scientific">Ignatzschineria ureiclastica</name>
    <dbReference type="NCBI Taxonomy" id="472582"/>
    <lineage>
        <taxon>Bacteria</taxon>
        <taxon>Pseudomonadati</taxon>
        <taxon>Pseudomonadota</taxon>
        <taxon>Gammaproteobacteria</taxon>
        <taxon>Cardiobacteriales</taxon>
        <taxon>Ignatzschineriaceae</taxon>
        <taxon>Ignatzschineria</taxon>
    </lineage>
</organism>
<evidence type="ECO:0000256" key="12">
    <source>
        <dbReference type="RuleBase" id="RU003719"/>
    </source>
</evidence>
<dbReference type="InterPro" id="IPR029753">
    <property type="entry name" value="D-isomer_DH_CS"/>
</dbReference>
<dbReference type="GO" id="GO:0051287">
    <property type="term" value="F:NAD binding"/>
    <property type="evidence" value="ECO:0007669"/>
    <property type="project" value="InterPro"/>
</dbReference>
<dbReference type="InterPro" id="IPR006140">
    <property type="entry name" value="D-isomer_DH_NAD-bd"/>
</dbReference>
<evidence type="ECO:0000256" key="10">
    <source>
        <dbReference type="ARBA" id="ARBA00048126"/>
    </source>
</evidence>
<dbReference type="InterPro" id="IPR050418">
    <property type="entry name" value="D-iso_2-hydroxyacid_DH_PdxB"/>
</dbReference>
<evidence type="ECO:0000256" key="4">
    <source>
        <dbReference type="ARBA" id="ARBA00013001"/>
    </source>
</evidence>
<reference evidence="15" key="1">
    <citation type="submission" date="2018-05" db="EMBL/GenBank/DDBJ databases">
        <title>Ignatzschineria dubaiensis sp. nov., isolated from necrotic foot tissues of dromedaries (Camelus dromedarius) and associated maggots in Dubai, United Arab Emirates.</title>
        <authorList>
            <person name="Tsang C.C."/>
            <person name="Tang J.Y.M."/>
            <person name="Fong J.Y.H."/>
            <person name="Kinne J."/>
            <person name="Lee H.H."/>
            <person name="Joseph M."/>
            <person name="Jose S."/>
            <person name="Schuster R.K."/>
            <person name="Tang Y."/>
            <person name="Sivakumar S."/>
            <person name="Chen J.H.K."/>
            <person name="Teng J.L.L."/>
            <person name="Lau S.K.P."/>
            <person name="Wernery U."/>
            <person name="Woo P.C.Y."/>
        </authorList>
    </citation>
    <scope>NUCLEOTIDE SEQUENCE [LARGE SCALE GENOMIC DNA]</scope>
    <source>
        <strain evidence="15">KCTC 22644</strain>
    </source>
</reference>
<dbReference type="InterPro" id="IPR045865">
    <property type="entry name" value="ACT-like_dom_sf"/>
</dbReference>
<dbReference type="Pfam" id="PF02826">
    <property type="entry name" value="2-Hacid_dh_C"/>
    <property type="match status" value="1"/>
</dbReference>
<dbReference type="SUPFAM" id="SSF55021">
    <property type="entry name" value="ACT-like"/>
    <property type="match status" value="1"/>
</dbReference>
<dbReference type="GO" id="GO:0047545">
    <property type="term" value="F:(S)-2-hydroxyglutarate dehydrogenase activity"/>
    <property type="evidence" value="ECO:0007669"/>
    <property type="project" value="UniProtKB-ARBA"/>
</dbReference>
<dbReference type="CDD" id="cd04901">
    <property type="entry name" value="ACT_3PGDH"/>
    <property type="match status" value="1"/>
</dbReference>
<evidence type="ECO:0000256" key="3">
    <source>
        <dbReference type="ARBA" id="ARBA00005854"/>
    </source>
</evidence>
<accession>A0A2U2AD55</accession>
<keyword evidence="7 12" id="KW-0560">Oxidoreductase</keyword>
<comment type="catalytic activity">
    <reaction evidence="11">
        <text>(2R)-3-phosphoglycerate + NAD(+) = 3-phosphooxypyruvate + NADH + H(+)</text>
        <dbReference type="Rhea" id="RHEA:12641"/>
        <dbReference type="ChEBI" id="CHEBI:15378"/>
        <dbReference type="ChEBI" id="CHEBI:18110"/>
        <dbReference type="ChEBI" id="CHEBI:57540"/>
        <dbReference type="ChEBI" id="CHEBI:57945"/>
        <dbReference type="ChEBI" id="CHEBI:58272"/>
        <dbReference type="EC" id="1.1.1.95"/>
    </reaction>
</comment>
<dbReference type="FunFam" id="3.40.50.720:FF:000041">
    <property type="entry name" value="D-3-phosphoglycerate dehydrogenase"/>
    <property type="match status" value="1"/>
</dbReference>
<evidence type="ECO:0000256" key="1">
    <source>
        <dbReference type="ARBA" id="ARBA00003800"/>
    </source>
</evidence>
<comment type="pathway">
    <text evidence="2">Amino-acid biosynthesis; L-serine biosynthesis; L-serine from 3-phospho-D-glycerate: step 1/3.</text>
</comment>
<dbReference type="EMBL" id="QEWQ01000005">
    <property type="protein sequence ID" value="PWD80583.1"/>
    <property type="molecule type" value="Genomic_DNA"/>
</dbReference>
<dbReference type="PROSITE" id="PS51671">
    <property type="entry name" value="ACT"/>
    <property type="match status" value="1"/>
</dbReference>
<evidence type="ECO:0000256" key="7">
    <source>
        <dbReference type="ARBA" id="ARBA00023002"/>
    </source>
</evidence>
<dbReference type="EC" id="1.1.1.399" evidence="4"/>
<evidence type="ECO:0000256" key="2">
    <source>
        <dbReference type="ARBA" id="ARBA00005216"/>
    </source>
</evidence>
<dbReference type="CDD" id="cd12176">
    <property type="entry name" value="PGDH_3"/>
    <property type="match status" value="1"/>
</dbReference>
<proteinExistence type="inferred from homology"/>
<dbReference type="PROSITE" id="PS00065">
    <property type="entry name" value="D_2_HYDROXYACID_DH_1"/>
    <property type="match status" value="1"/>
</dbReference>
<evidence type="ECO:0000256" key="9">
    <source>
        <dbReference type="ARBA" id="ARBA00030455"/>
    </source>
</evidence>
<evidence type="ECO:0000256" key="11">
    <source>
        <dbReference type="ARBA" id="ARBA00048731"/>
    </source>
</evidence>
<protein>
    <recommendedName>
        <fullName evidence="6">D-3-phosphoglycerate dehydrogenase</fullName>
        <ecNumber evidence="4">1.1.1.399</ecNumber>
        <ecNumber evidence="5">1.1.1.95</ecNumber>
    </recommendedName>
    <alternativeName>
        <fullName evidence="9">2-oxoglutarate reductase</fullName>
    </alternativeName>
</protein>
<comment type="similarity">
    <text evidence="3 12">Belongs to the D-isomer specific 2-hydroxyacid dehydrogenase family.</text>
</comment>
<dbReference type="PANTHER" id="PTHR43761:SF1">
    <property type="entry name" value="D-ISOMER SPECIFIC 2-HYDROXYACID DEHYDROGENASE CATALYTIC DOMAIN-CONTAINING PROTEIN-RELATED"/>
    <property type="match status" value="1"/>
</dbReference>
<name>A0A2U2AD55_9GAMM</name>
<dbReference type="PROSITE" id="PS00671">
    <property type="entry name" value="D_2_HYDROXYACID_DH_3"/>
    <property type="match status" value="1"/>
</dbReference>
<dbReference type="SUPFAM" id="SSF51735">
    <property type="entry name" value="NAD(P)-binding Rossmann-fold domains"/>
    <property type="match status" value="1"/>
</dbReference>
<evidence type="ECO:0000313" key="14">
    <source>
        <dbReference type="EMBL" id="PWD80583.1"/>
    </source>
</evidence>
<dbReference type="PROSITE" id="PS00670">
    <property type="entry name" value="D_2_HYDROXYACID_DH_2"/>
    <property type="match status" value="1"/>
</dbReference>
<evidence type="ECO:0000256" key="8">
    <source>
        <dbReference type="ARBA" id="ARBA00023027"/>
    </source>
</evidence>